<dbReference type="AlphaFoldDB" id="A0A803LH85"/>
<reference evidence="8" key="1">
    <citation type="journal article" date="2017" name="Nature">
        <title>The genome of Chenopodium quinoa.</title>
        <authorList>
            <person name="Jarvis D.E."/>
            <person name="Ho Y.S."/>
            <person name="Lightfoot D.J."/>
            <person name="Schmoeckel S.M."/>
            <person name="Li B."/>
            <person name="Borm T.J.A."/>
            <person name="Ohyanagi H."/>
            <person name="Mineta K."/>
            <person name="Michell C.T."/>
            <person name="Saber N."/>
            <person name="Kharbatia N.M."/>
            <person name="Rupper R.R."/>
            <person name="Sharp A.R."/>
            <person name="Dally N."/>
            <person name="Boughton B.A."/>
            <person name="Woo Y.H."/>
            <person name="Gao G."/>
            <person name="Schijlen E.G.W.M."/>
            <person name="Guo X."/>
            <person name="Momin A.A."/>
            <person name="Negrao S."/>
            <person name="Al-Babili S."/>
            <person name="Gehring C."/>
            <person name="Roessner U."/>
            <person name="Jung C."/>
            <person name="Murphy K."/>
            <person name="Arold S.T."/>
            <person name="Gojobori T."/>
            <person name="van der Linden C.G."/>
            <person name="van Loo E.N."/>
            <person name="Jellen E.N."/>
            <person name="Maughan P.J."/>
            <person name="Tester M."/>
        </authorList>
    </citation>
    <scope>NUCLEOTIDE SEQUENCE [LARGE SCALE GENOMIC DNA]</scope>
    <source>
        <strain evidence="8">cv. PI 614886</strain>
    </source>
</reference>
<evidence type="ECO:0000313" key="9">
    <source>
        <dbReference type="Proteomes" id="UP000596660"/>
    </source>
</evidence>
<proteinExistence type="predicted"/>
<dbReference type="OMA" id="MGWIVPS"/>
<feature type="chain" id="PRO_5030681589" description="Phytocyanin domain-containing protein" evidence="6">
    <location>
        <begin position="25"/>
        <end position="210"/>
    </location>
</feature>
<keyword evidence="1" id="KW-0479">Metal-binding</keyword>
<evidence type="ECO:0000256" key="4">
    <source>
        <dbReference type="ARBA" id="ARBA00023180"/>
    </source>
</evidence>
<keyword evidence="9" id="KW-1185">Reference proteome</keyword>
<keyword evidence="3" id="KW-1015">Disulfide bond</keyword>
<organism evidence="8 9">
    <name type="scientific">Chenopodium quinoa</name>
    <name type="common">Quinoa</name>
    <dbReference type="NCBI Taxonomy" id="63459"/>
    <lineage>
        <taxon>Eukaryota</taxon>
        <taxon>Viridiplantae</taxon>
        <taxon>Streptophyta</taxon>
        <taxon>Embryophyta</taxon>
        <taxon>Tracheophyta</taxon>
        <taxon>Spermatophyta</taxon>
        <taxon>Magnoliopsida</taxon>
        <taxon>eudicotyledons</taxon>
        <taxon>Gunneridae</taxon>
        <taxon>Pentapetalae</taxon>
        <taxon>Caryophyllales</taxon>
        <taxon>Chenopodiaceae</taxon>
        <taxon>Chenopodioideae</taxon>
        <taxon>Atripliceae</taxon>
        <taxon>Chenopodium</taxon>
    </lineage>
</organism>
<dbReference type="KEGG" id="cqi:110725615"/>
<keyword evidence="6" id="KW-0732">Signal</keyword>
<dbReference type="PROSITE" id="PS00196">
    <property type="entry name" value="COPPER_BLUE"/>
    <property type="match status" value="1"/>
</dbReference>
<dbReference type="GO" id="GO:0046872">
    <property type="term" value="F:metal ion binding"/>
    <property type="evidence" value="ECO:0007669"/>
    <property type="project" value="UniProtKB-KW"/>
</dbReference>
<evidence type="ECO:0000256" key="5">
    <source>
        <dbReference type="SAM" id="MobiDB-lite"/>
    </source>
</evidence>
<name>A0A803LH85_CHEQI</name>
<dbReference type="GO" id="GO:0009055">
    <property type="term" value="F:electron transfer activity"/>
    <property type="evidence" value="ECO:0007669"/>
    <property type="project" value="InterPro"/>
</dbReference>
<evidence type="ECO:0000259" key="7">
    <source>
        <dbReference type="PROSITE" id="PS51485"/>
    </source>
</evidence>
<evidence type="ECO:0000256" key="3">
    <source>
        <dbReference type="ARBA" id="ARBA00023157"/>
    </source>
</evidence>
<accession>A0A803LH85</accession>
<dbReference type="InterPro" id="IPR008972">
    <property type="entry name" value="Cupredoxin"/>
</dbReference>
<protein>
    <recommendedName>
        <fullName evidence="7">Phytocyanin domain-containing protein</fullName>
    </recommendedName>
</protein>
<evidence type="ECO:0000256" key="1">
    <source>
        <dbReference type="ARBA" id="ARBA00022723"/>
    </source>
</evidence>
<dbReference type="Gene3D" id="2.60.40.420">
    <property type="entry name" value="Cupredoxins - blue copper proteins"/>
    <property type="match status" value="1"/>
</dbReference>
<evidence type="ECO:0000256" key="2">
    <source>
        <dbReference type="ARBA" id="ARBA00023008"/>
    </source>
</evidence>
<dbReference type="PANTHER" id="PTHR33021:SF496">
    <property type="entry name" value="OS08G0482700 PROTEIN"/>
    <property type="match status" value="1"/>
</dbReference>
<dbReference type="EnsemblPlants" id="AUR62013332-RA">
    <property type="protein sequence ID" value="AUR62013332-RA:cds"/>
    <property type="gene ID" value="AUR62013332"/>
</dbReference>
<dbReference type="PANTHER" id="PTHR33021">
    <property type="entry name" value="BLUE COPPER PROTEIN"/>
    <property type="match status" value="1"/>
</dbReference>
<keyword evidence="4" id="KW-0325">Glycoprotein</keyword>
<evidence type="ECO:0000313" key="8">
    <source>
        <dbReference type="EnsemblPlants" id="AUR62013332-RA:cds"/>
    </source>
</evidence>
<evidence type="ECO:0000256" key="6">
    <source>
        <dbReference type="SAM" id="SignalP"/>
    </source>
</evidence>
<feature type="region of interest" description="Disordered" evidence="5">
    <location>
        <begin position="127"/>
        <end position="188"/>
    </location>
</feature>
<dbReference type="OrthoDB" id="5421909at2759"/>
<feature type="domain" description="Phytocyanin" evidence="7">
    <location>
        <begin position="25"/>
        <end position="128"/>
    </location>
</feature>
<dbReference type="RefSeq" id="XP_021760777.1">
    <property type="nucleotide sequence ID" value="XM_021905085.1"/>
</dbReference>
<dbReference type="InterPro" id="IPR028871">
    <property type="entry name" value="BlueCu_1_BS"/>
</dbReference>
<dbReference type="Gramene" id="AUR62013332-RA">
    <property type="protein sequence ID" value="AUR62013332-RA:cds"/>
    <property type="gene ID" value="AUR62013332"/>
</dbReference>
<sequence length="210" mass="20443">MAGYKSSLLLALVMIAGISELCSAATHTVGGRTGWTIPSSPSIYTTWANGETFAVGDVLVFNFVTGAHTVAEVNKANYDGCSTSRTLGAVHSTGPANITLTTAGTHYFLCTIPTHCTNGQKLAVTVTGPTGSPASSPAPAGGAAAPSGGAATPAEGPATRTTPSGSPTSPTAGSPAADGPGSSSPPGNFAASTGVSMLSLLSVGVAALMF</sequence>
<keyword evidence="2" id="KW-0186">Copper</keyword>
<gene>
    <name evidence="8" type="primary">LOC110725615</name>
</gene>
<dbReference type="Proteomes" id="UP000596660">
    <property type="component" value="Unplaced"/>
</dbReference>
<dbReference type="CDD" id="cd13920">
    <property type="entry name" value="Stellacyanin"/>
    <property type="match status" value="1"/>
</dbReference>
<reference evidence="8" key="2">
    <citation type="submission" date="2021-03" db="UniProtKB">
        <authorList>
            <consortium name="EnsemblPlants"/>
        </authorList>
    </citation>
    <scope>IDENTIFICATION</scope>
</reference>
<dbReference type="SMR" id="A0A803LH85"/>
<dbReference type="FunFam" id="2.60.40.420:FF:000034">
    <property type="entry name" value="Cupredoxin superfamily protein"/>
    <property type="match status" value="1"/>
</dbReference>
<dbReference type="PROSITE" id="PS51485">
    <property type="entry name" value="PHYTOCYANIN"/>
    <property type="match status" value="1"/>
</dbReference>
<dbReference type="GeneID" id="110725615"/>
<dbReference type="GO" id="GO:0005886">
    <property type="term" value="C:plasma membrane"/>
    <property type="evidence" value="ECO:0007669"/>
    <property type="project" value="TreeGrafter"/>
</dbReference>
<feature type="signal peptide" evidence="6">
    <location>
        <begin position="1"/>
        <end position="24"/>
    </location>
</feature>
<dbReference type="InterPro" id="IPR003245">
    <property type="entry name" value="Phytocyanin_dom"/>
</dbReference>
<dbReference type="Pfam" id="PF02298">
    <property type="entry name" value="Cu_bind_like"/>
    <property type="match status" value="1"/>
</dbReference>
<dbReference type="SUPFAM" id="SSF49503">
    <property type="entry name" value="Cupredoxins"/>
    <property type="match status" value="1"/>
</dbReference>
<dbReference type="InterPro" id="IPR039391">
    <property type="entry name" value="Phytocyanin-like"/>
</dbReference>